<dbReference type="InterPro" id="IPR029070">
    <property type="entry name" value="Chitinase_insertion_sf"/>
</dbReference>
<dbReference type="Gramene" id="rna19529">
    <property type="protein sequence ID" value="RHN70897.1"/>
    <property type="gene ID" value="gene19529"/>
</dbReference>
<dbReference type="SUPFAM" id="SSF54556">
    <property type="entry name" value="Chitinase insertion domain"/>
    <property type="match status" value="1"/>
</dbReference>
<proteinExistence type="predicted"/>
<evidence type="ECO:0000313" key="2">
    <source>
        <dbReference type="EMBL" id="RHN70897.1"/>
    </source>
</evidence>
<feature type="domain" description="GH18" evidence="1">
    <location>
        <begin position="54"/>
        <end position="392"/>
    </location>
</feature>
<dbReference type="InterPro" id="IPR017853">
    <property type="entry name" value="GH"/>
</dbReference>
<dbReference type="AlphaFoldDB" id="A0A396J6K9"/>
<reference evidence="2" key="1">
    <citation type="journal article" date="2018" name="Nat. Plants">
        <title>Whole-genome landscape of Medicago truncatula symbiotic genes.</title>
        <authorList>
            <person name="Pecrix Y."/>
            <person name="Gamas P."/>
            <person name="Carrere S."/>
        </authorList>
    </citation>
    <scope>NUCLEOTIDE SEQUENCE</scope>
    <source>
        <tissue evidence="2">Leaves</tissue>
    </source>
</reference>
<dbReference type="Pfam" id="PF00704">
    <property type="entry name" value="Glyco_hydro_18"/>
    <property type="match status" value="1"/>
</dbReference>
<dbReference type="CDD" id="cd02879">
    <property type="entry name" value="GH18_plant_chitinase_class_V"/>
    <property type="match status" value="1"/>
</dbReference>
<accession>A0A396J6K9</accession>
<dbReference type="InterPro" id="IPR001223">
    <property type="entry name" value="Glyco_hydro18_cat"/>
</dbReference>
<dbReference type="Proteomes" id="UP000265566">
    <property type="component" value="Chromosome 3"/>
</dbReference>
<sequence>MCFSARYLPHVSETICIDRSTPTKKMAYSKKHSFLLISTLLMILQLQFSSTNAAIKGGYWYSDSDLAVSDIDPSYFTHLFCAFADLDSNTNQVTISSTHAASFSTFTETIQSKSNSVKTLLSIGGGGGGPTLAQKFANMASQASTRKSFIDSSIRLARNNNFHGLDLDWQYPSSDAEMTNFGLLIKEWRAAVAAESRSSDKPELLLSAAVGGSDQITPLKYYPGQDVANNLDWVNVMTYDLYISDINPTQTQPPAPLKNPTGQFSADEGITKWVGLGVPKSKLALGLPFYGYKWSLADPNKHRIHDKATQGLGAVKYKDIKNDGAQIVYNSTYAQNYCFKGTDWYGYDDTQSISAKVAYAKQNGLFGYFAWHIEQDNNWALSQAASQAWGKPSVRHGVVIVTSGSTPIFFSCSD</sequence>
<dbReference type="SUPFAM" id="SSF51445">
    <property type="entry name" value="(Trans)glycosidases"/>
    <property type="match status" value="1"/>
</dbReference>
<dbReference type="SMART" id="SM00636">
    <property type="entry name" value="Glyco_18"/>
    <property type="match status" value="1"/>
</dbReference>
<dbReference type="Gene3D" id="3.10.50.10">
    <property type="match status" value="1"/>
</dbReference>
<evidence type="ECO:0000259" key="1">
    <source>
        <dbReference type="PROSITE" id="PS51910"/>
    </source>
</evidence>
<dbReference type="Gene3D" id="3.20.20.80">
    <property type="entry name" value="Glycosidases"/>
    <property type="match status" value="1"/>
</dbReference>
<dbReference type="SMR" id="A0A396J6K9"/>
<dbReference type="InterPro" id="IPR011583">
    <property type="entry name" value="Chitinase_II/V-like_cat"/>
</dbReference>
<dbReference type="PROSITE" id="PS51910">
    <property type="entry name" value="GH18_2"/>
    <property type="match status" value="1"/>
</dbReference>
<dbReference type="PANTHER" id="PTHR11177:SF383">
    <property type="entry name" value="GLYCOSYL HYDROLASE FAMILY PROTEIN WITH CHITINASE INSERTION DOMAIN-CONTAINING PROTEIN"/>
    <property type="match status" value="1"/>
</dbReference>
<dbReference type="PANTHER" id="PTHR11177">
    <property type="entry name" value="CHITINASE"/>
    <property type="match status" value="1"/>
</dbReference>
<gene>
    <name evidence="2" type="ORF">MtrunA17_Chr3g0140461</name>
</gene>
<dbReference type="GO" id="GO:0016787">
    <property type="term" value="F:hydrolase activity"/>
    <property type="evidence" value="ECO:0007669"/>
    <property type="project" value="UniProtKB-KW"/>
</dbReference>
<keyword evidence="2" id="KW-0378">Hydrolase</keyword>
<dbReference type="GO" id="GO:0008061">
    <property type="term" value="F:chitin binding"/>
    <property type="evidence" value="ECO:0007669"/>
    <property type="project" value="InterPro"/>
</dbReference>
<dbReference type="EMBL" id="PSQE01000003">
    <property type="protein sequence ID" value="RHN70897.1"/>
    <property type="molecule type" value="Genomic_DNA"/>
</dbReference>
<dbReference type="InterPro" id="IPR050314">
    <property type="entry name" value="Glycosyl_Hydrlase_18"/>
</dbReference>
<dbReference type="GO" id="GO:0005975">
    <property type="term" value="P:carbohydrate metabolic process"/>
    <property type="evidence" value="ECO:0007669"/>
    <property type="project" value="InterPro"/>
</dbReference>
<comment type="caution">
    <text evidence="2">The sequence shown here is derived from an EMBL/GenBank/DDBJ whole genome shotgun (WGS) entry which is preliminary data.</text>
</comment>
<name>A0A396J6K9_MEDTR</name>
<dbReference type="OrthoDB" id="73875at2759"/>
<protein>
    <submittedName>
        <fullName evidence="2">Putative glycoside hydrolase family 18, catalytic domain, glycoside hydrolase superfamily</fullName>
    </submittedName>
</protein>
<organism evidence="2">
    <name type="scientific">Medicago truncatula</name>
    <name type="common">Barrel medic</name>
    <name type="synonym">Medicago tribuloides</name>
    <dbReference type="NCBI Taxonomy" id="3880"/>
    <lineage>
        <taxon>Eukaryota</taxon>
        <taxon>Viridiplantae</taxon>
        <taxon>Streptophyta</taxon>
        <taxon>Embryophyta</taxon>
        <taxon>Tracheophyta</taxon>
        <taxon>Spermatophyta</taxon>
        <taxon>Magnoliopsida</taxon>
        <taxon>eudicotyledons</taxon>
        <taxon>Gunneridae</taxon>
        <taxon>Pentapetalae</taxon>
        <taxon>rosids</taxon>
        <taxon>fabids</taxon>
        <taxon>Fabales</taxon>
        <taxon>Fabaceae</taxon>
        <taxon>Papilionoideae</taxon>
        <taxon>50 kb inversion clade</taxon>
        <taxon>NPAAA clade</taxon>
        <taxon>Hologalegina</taxon>
        <taxon>IRL clade</taxon>
        <taxon>Trifolieae</taxon>
        <taxon>Medicago</taxon>
    </lineage>
</organism>